<evidence type="ECO:0000313" key="1">
    <source>
        <dbReference type="EMBL" id="TWI77961.1"/>
    </source>
</evidence>
<accession>A0A562S975</accession>
<dbReference type="AlphaFoldDB" id="A0A562S975"/>
<comment type="caution">
    <text evidence="1">The sequence shown here is derived from an EMBL/GenBank/DDBJ whole genome shotgun (WGS) entry which is preliminary data.</text>
</comment>
<protein>
    <submittedName>
        <fullName evidence="1">Uncharacterized protein</fullName>
    </submittedName>
</protein>
<dbReference type="EMBL" id="VLLE01000008">
    <property type="protein sequence ID" value="TWI77961.1"/>
    <property type="molecule type" value="Genomic_DNA"/>
</dbReference>
<dbReference type="Proteomes" id="UP000316167">
    <property type="component" value="Unassembled WGS sequence"/>
</dbReference>
<evidence type="ECO:0000313" key="2">
    <source>
        <dbReference type="Proteomes" id="UP000316167"/>
    </source>
</evidence>
<dbReference type="RefSeq" id="WP_144888659.1">
    <property type="nucleotide sequence ID" value="NZ_VLLE01000008.1"/>
</dbReference>
<proteinExistence type="predicted"/>
<name>A0A562S975_9BACT</name>
<gene>
    <name evidence="1" type="ORF">IQ13_4203</name>
</gene>
<sequence length="232" mass="27915">MNTNLSDSINELKTFLLQITEKQIKRNKEIAANEADLSWEAARFFAEIIDKSTAPVNLKTYDQFATIKKDFEAINNLNINESELFNKFWLRNVLGYVKISEGIRSLLFNFNNIKAYKNELDFWLQFQKKKKGDRRKQEKNIIDQAARKFESERKIKLNPEGIYLNRWTKIEDDIIEYSDFEIYFKQYIDNWNDFLFLSEFDTHTTEENLLKIQKEEVRKSHTSFRNFYRLTP</sequence>
<reference evidence="1 2" key="1">
    <citation type="journal article" date="2015" name="Stand. Genomic Sci.">
        <title>Genomic Encyclopedia of Bacterial and Archaeal Type Strains, Phase III: the genomes of soil and plant-associated and newly described type strains.</title>
        <authorList>
            <person name="Whitman W.B."/>
            <person name="Woyke T."/>
            <person name="Klenk H.P."/>
            <person name="Zhou Y."/>
            <person name="Lilburn T.G."/>
            <person name="Beck B.J."/>
            <person name="De Vos P."/>
            <person name="Vandamme P."/>
            <person name="Eisen J.A."/>
            <person name="Garrity G."/>
            <person name="Hugenholtz P."/>
            <person name="Kyrpides N.C."/>
        </authorList>
    </citation>
    <scope>NUCLEOTIDE SEQUENCE [LARGE SCALE GENOMIC DNA]</scope>
    <source>
        <strain evidence="1 2">CGMCC 1.7271</strain>
    </source>
</reference>
<keyword evidence="2" id="KW-1185">Reference proteome</keyword>
<organism evidence="1 2">
    <name type="scientific">Lacibacter cauensis</name>
    <dbReference type="NCBI Taxonomy" id="510947"/>
    <lineage>
        <taxon>Bacteria</taxon>
        <taxon>Pseudomonadati</taxon>
        <taxon>Bacteroidota</taxon>
        <taxon>Chitinophagia</taxon>
        <taxon>Chitinophagales</taxon>
        <taxon>Chitinophagaceae</taxon>
        <taxon>Lacibacter</taxon>
    </lineage>
</organism>